<comment type="caution">
    <text evidence="1">The sequence shown here is derived from an EMBL/GenBank/DDBJ whole genome shotgun (WGS) entry which is preliminary data.</text>
</comment>
<dbReference type="Proteomes" id="UP001497444">
    <property type="component" value="Unassembled WGS sequence"/>
</dbReference>
<dbReference type="EMBL" id="CAXAQS010000046">
    <property type="protein sequence ID" value="CAK9249766.1"/>
    <property type="molecule type" value="Genomic_DNA"/>
</dbReference>
<proteinExistence type="predicted"/>
<keyword evidence="2" id="KW-1185">Reference proteome</keyword>
<accession>A0ABP0V6X0</accession>
<feature type="non-terminal residue" evidence="1">
    <location>
        <position position="121"/>
    </location>
</feature>
<organism evidence="1 2">
    <name type="scientific">Sphagnum jensenii</name>
    <dbReference type="NCBI Taxonomy" id="128206"/>
    <lineage>
        <taxon>Eukaryota</taxon>
        <taxon>Viridiplantae</taxon>
        <taxon>Streptophyta</taxon>
        <taxon>Embryophyta</taxon>
        <taxon>Bryophyta</taxon>
        <taxon>Sphagnophytina</taxon>
        <taxon>Sphagnopsida</taxon>
        <taxon>Sphagnales</taxon>
        <taxon>Sphagnaceae</taxon>
        <taxon>Sphagnum</taxon>
    </lineage>
</organism>
<name>A0ABP0V6X0_9BRYO</name>
<evidence type="ECO:0000313" key="1">
    <source>
        <dbReference type="EMBL" id="CAK9249766.1"/>
    </source>
</evidence>
<sequence length="121" mass="12720">MVAYEVPAATQTKYSSRSAGTVVTDPSLLGCSGAVSTAVSPVQEWRSQGGGGGGFVVTNQFVGRPISRMQVLQVPSSLAAPKPEPHLYGDGGDEGEEEFDFYLHGRKRSKLHDSLPAAAVQ</sequence>
<protein>
    <submittedName>
        <fullName evidence="1">Uncharacterized protein</fullName>
    </submittedName>
</protein>
<reference evidence="1" key="1">
    <citation type="submission" date="2024-02" db="EMBL/GenBank/DDBJ databases">
        <authorList>
            <consortium name="ELIXIR-Norway"/>
            <consortium name="Elixir Norway"/>
        </authorList>
    </citation>
    <scope>NUCLEOTIDE SEQUENCE</scope>
</reference>
<gene>
    <name evidence="1" type="ORF">CSSPJE1EN1_LOCUS25144</name>
</gene>
<evidence type="ECO:0000313" key="2">
    <source>
        <dbReference type="Proteomes" id="UP001497444"/>
    </source>
</evidence>